<dbReference type="SUPFAM" id="SSF53067">
    <property type="entry name" value="Actin-like ATPase domain"/>
    <property type="match status" value="1"/>
</dbReference>
<dbReference type="STRING" id="888061.AXF15_05670"/>
<keyword evidence="2" id="KW-0479">Metal-binding</keyword>
<evidence type="ECO:0000256" key="4">
    <source>
        <dbReference type="ARBA" id="ARBA00023014"/>
    </source>
</evidence>
<organism evidence="6 7">
    <name type="scientific">Desulfomicrobium orale DSM 12838</name>
    <dbReference type="NCBI Taxonomy" id="888061"/>
    <lineage>
        <taxon>Bacteria</taxon>
        <taxon>Pseudomonadati</taxon>
        <taxon>Thermodesulfobacteriota</taxon>
        <taxon>Desulfovibrionia</taxon>
        <taxon>Desulfovibrionales</taxon>
        <taxon>Desulfomicrobiaceae</taxon>
        <taxon>Desulfomicrobium</taxon>
    </lineage>
</organism>
<keyword evidence="3" id="KW-0408">Iron</keyword>
<dbReference type="OrthoDB" id="9177882at2"/>
<accession>A0A109W5T1</accession>
<reference evidence="7" key="1">
    <citation type="submission" date="2016-02" db="EMBL/GenBank/DDBJ databases">
        <authorList>
            <person name="Holder M.E."/>
            <person name="Ajami N.J."/>
            <person name="Petrosino J.F."/>
        </authorList>
    </citation>
    <scope>NUCLEOTIDE SEQUENCE [LARGE SCALE GENOMIC DNA]</scope>
    <source>
        <strain evidence="7">DSM 12838</strain>
    </source>
</reference>
<dbReference type="AlphaFoldDB" id="A0A109W5T1"/>
<dbReference type="Pfam" id="PF01869">
    <property type="entry name" value="BcrAD_BadFG"/>
    <property type="match status" value="1"/>
</dbReference>
<name>A0A109W5T1_9BACT</name>
<dbReference type="GO" id="GO:0046872">
    <property type="term" value="F:metal ion binding"/>
    <property type="evidence" value="ECO:0007669"/>
    <property type="project" value="UniProtKB-KW"/>
</dbReference>
<feature type="domain" description="ATPase BadF/BadG/BcrA/BcrD type" evidence="5">
    <location>
        <begin position="5"/>
        <end position="251"/>
    </location>
</feature>
<keyword evidence="7" id="KW-1185">Reference proteome</keyword>
<dbReference type="InterPro" id="IPR051805">
    <property type="entry name" value="Dehydratase_Activator_Redct"/>
</dbReference>
<comment type="cofactor">
    <cofactor evidence="1">
        <name>[4Fe-4S] cluster</name>
        <dbReference type="ChEBI" id="CHEBI:49883"/>
    </cofactor>
</comment>
<gene>
    <name evidence="6" type="ORF">AXF15_05670</name>
</gene>
<evidence type="ECO:0000313" key="6">
    <source>
        <dbReference type="EMBL" id="AMD92643.1"/>
    </source>
</evidence>
<dbReference type="CDD" id="cd24036">
    <property type="entry name" value="ASKHA_NBD_BcrAD_BadFG_HgdC_HadI"/>
    <property type="match status" value="1"/>
</dbReference>
<dbReference type="InterPro" id="IPR002731">
    <property type="entry name" value="ATPase_BadF"/>
</dbReference>
<dbReference type="NCBIfam" id="TIGR00241">
    <property type="entry name" value="CoA_E_activ"/>
    <property type="match status" value="1"/>
</dbReference>
<dbReference type="PANTHER" id="PTHR32329">
    <property type="entry name" value="BIFUNCTIONAL PROTEIN [INCLUDES 2-HYDROXYACYL-COA DEHYDRATASE (N-TER) AND ITS ACTIVATOR DOMAIN (C_TERM)-RELATED"/>
    <property type="match status" value="1"/>
</dbReference>
<protein>
    <submittedName>
        <fullName evidence="6">2-hydroxyglutaryl-CoA dehydratase</fullName>
    </submittedName>
</protein>
<dbReference type="KEGG" id="doa:AXF15_05670"/>
<dbReference type="InterPro" id="IPR008275">
    <property type="entry name" value="CoA_E_activase_dom"/>
</dbReference>
<dbReference type="InterPro" id="IPR043129">
    <property type="entry name" value="ATPase_NBD"/>
</dbReference>
<evidence type="ECO:0000256" key="2">
    <source>
        <dbReference type="ARBA" id="ARBA00022723"/>
    </source>
</evidence>
<dbReference type="Gene3D" id="3.30.420.40">
    <property type="match status" value="2"/>
</dbReference>
<proteinExistence type="predicted"/>
<evidence type="ECO:0000259" key="5">
    <source>
        <dbReference type="Pfam" id="PF01869"/>
    </source>
</evidence>
<sequence>MPVAGVDIGSVAAKAVVFDPESRVILGSAVLPTGWNSREAGEKVLAAACADAGLSTPSCIVGTGYGRVSLPFAAKAVTEITCHALGAVHLFPRTGVVLDIGGQDSKVISTESDGSVRDFMMNDKCAAGTGRFLQVLSGILGMELTELGEAAGRGTPAAISSMCAVFAETEIIGLLAQGTPPENIAAGVFRSIARRMAALASRIPMTGECTFTGGLGISPSFGRILSAELGIPVNIPDQPQIAGALGAALVAARL</sequence>
<dbReference type="RefSeq" id="WP_066604509.1">
    <property type="nucleotide sequence ID" value="NZ_CP014230.1"/>
</dbReference>
<evidence type="ECO:0000256" key="3">
    <source>
        <dbReference type="ARBA" id="ARBA00023004"/>
    </source>
</evidence>
<evidence type="ECO:0000256" key="1">
    <source>
        <dbReference type="ARBA" id="ARBA00001966"/>
    </source>
</evidence>
<dbReference type="EMBL" id="CP014230">
    <property type="protein sequence ID" value="AMD92643.1"/>
    <property type="molecule type" value="Genomic_DNA"/>
</dbReference>
<dbReference type="GO" id="GO:0051536">
    <property type="term" value="F:iron-sulfur cluster binding"/>
    <property type="evidence" value="ECO:0007669"/>
    <property type="project" value="UniProtKB-KW"/>
</dbReference>
<keyword evidence="4" id="KW-0411">Iron-sulfur</keyword>
<dbReference type="PANTHER" id="PTHR32329:SF2">
    <property type="entry name" value="BIFUNCTIONAL PROTEIN [INCLUDES 2-HYDROXYACYL-COA DEHYDRATASE (N-TER) AND ITS ACTIVATOR DOMAIN (C_TERM)"/>
    <property type="match status" value="1"/>
</dbReference>
<dbReference type="Proteomes" id="UP000063964">
    <property type="component" value="Chromosome"/>
</dbReference>
<evidence type="ECO:0000313" key="7">
    <source>
        <dbReference type="Proteomes" id="UP000063964"/>
    </source>
</evidence>